<sequence>MRSATFATILGCAVYGSQALVFPQWPGNWPVGWFDDWFGRLDHLPENPCEWIGGTCDPIITGTSFCAGVNEAPITGVPCSTSNLLSVGCCWHGPIIKKD</sequence>
<evidence type="ECO:0000313" key="2">
    <source>
        <dbReference type="EMBL" id="GFP59558.1"/>
    </source>
</evidence>
<gene>
    <name evidence="2" type="ORF">TASIC1_0013025400</name>
</gene>
<name>A0A6V8R981_TRIAP</name>
<accession>A0A6V8R981</accession>
<dbReference type="Proteomes" id="UP000517252">
    <property type="component" value="Unassembled WGS sequence"/>
</dbReference>
<reference evidence="2 3" key="1">
    <citation type="submission" date="2020-07" db="EMBL/GenBank/DDBJ databases">
        <title>Trichoderma asperellum IC-1 whole genome shotgun sequence.</title>
        <authorList>
            <person name="Kanamasa S."/>
            <person name="Takahashi H."/>
        </authorList>
    </citation>
    <scope>NUCLEOTIDE SEQUENCE [LARGE SCALE GENOMIC DNA]</scope>
    <source>
        <strain evidence="2 3">IC-1</strain>
    </source>
</reference>
<protein>
    <submittedName>
        <fullName evidence="2">Uncharacterized protein</fullName>
    </submittedName>
</protein>
<organism evidence="2 3">
    <name type="scientific">Trichoderma asperellum</name>
    <name type="common">Filamentous fungus</name>
    <dbReference type="NCBI Taxonomy" id="101201"/>
    <lineage>
        <taxon>Eukaryota</taxon>
        <taxon>Fungi</taxon>
        <taxon>Dikarya</taxon>
        <taxon>Ascomycota</taxon>
        <taxon>Pezizomycotina</taxon>
        <taxon>Sordariomycetes</taxon>
        <taxon>Hypocreomycetidae</taxon>
        <taxon>Hypocreales</taxon>
        <taxon>Hypocreaceae</taxon>
        <taxon>Trichoderma</taxon>
    </lineage>
</organism>
<dbReference type="AlphaFoldDB" id="A0A6V8R981"/>
<proteinExistence type="predicted"/>
<evidence type="ECO:0000256" key="1">
    <source>
        <dbReference type="SAM" id="SignalP"/>
    </source>
</evidence>
<comment type="caution">
    <text evidence="2">The sequence shown here is derived from an EMBL/GenBank/DDBJ whole genome shotgun (WGS) entry which is preliminary data.</text>
</comment>
<feature type="chain" id="PRO_5027817003" evidence="1">
    <location>
        <begin position="20"/>
        <end position="99"/>
    </location>
</feature>
<feature type="signal peptide" evidence="1">
    <location>
        <begin position="1"/>
        <end position="19"/>
    </location>
</feature>
<keyword evidence="1" id="KW-0732">Signal</keyword>
<dbReference type="OrthoDB" id="4903289at2759"/>
<evidence type="ECO:0000313" key="3">
    <source>
        <dbReference type="Proteomes" id="UP000517252"/>
    </source>
</evidence>
<dbReference type="EMBL" id="BLZH01000013">
    <property type="protein sequence ID" value="GFP59558.1"/>
    <property type="molecule type" value="Genomic_DNA"/>
</dbReference>